<organism evidence="6 7">
    <name type="scientific">Actinacidiphila glaucinigra</name>
    <dbReference type="NCBI Taxonomy" id="235986"/>
    <lineage>
        <taxon>Bacteria</taxon>
        <taxon>Bacillati</taxon>
        <taxon>Actinomycetota</taxon>
        <taxon>Actinomycetes</taxon>
        <taxon>Kitasatosporales</taxon>
        <taxon>Streptomycetaceae</taxon>
        <taxon>Actinacidiphila</taxon>
    </lineage>
</organism>
<evidence type="ECO:0000313" key="6">
    <source>
        <dbReference type="EMBL" id="SNS92465.1"/>
    </source>
</evidence>
<dbReference type="Pfam" id="PF18085">
    <property type="entry name" value="Mak_N_cap"/>
    <property type="match status" value="1"/>
</dbReference>
<evidence type="ECO:0000256" key="4">
    <source>
        <dbReference type="ARBA" id="ARBA00022840"/>
    </source>
</evidence>
<reference evidence="6 7" key="1">
    <citation type="submission" date="2017-06" db="EMBL/GenBank/DDBJ databases">
        <authorList>
            <person name="Kim H.J."/>
            <person name="Triplett B.A."/>
        </authorList>
    </citation>
    <scope>NUCLEOTIDE SEQUENCE [LARGE SCALE GENOMIC DNA]</scope>
    <source>
        <strain evidence="6 7">CGMCC 4.1858</strain>
    </source>
</reference>
<name>A0A239IFX4_9ACTN</name>
<dbReference type="AlphaFoldDB" id="A0A239IFX4"/>
<sequence>MSLIHRTTLTPTKLELLTDWLPRQPWYAGSGRRPELVKAGGFRLDDPLGEVGVEFMVVTDQDGAAYHVPMAYRGAPRADAEDALIGTTEHGVLGRRWIYDGAHDPVVVAQLIALVRGEAEAQAQSVSDTPDPTVARHYAGPADAAVSGAGSVTDGPGATTDVTLDAGAAGRLVLRVTRALRPGAADGGAGDVLGHVEAPWRQPDGTGARAVLASLRKAADG</sequence>
<gene>
    <name evidence="6" type="ORF">SAMN05216252_110143</name>
</gene>
<dbReference type="EMBL" id="FZOF01000010">
    <property type="protein sequence ID" value="SNS92465.1"/>
    <property type="molecule type" value="Genomic_DNA"/>
</dbReference>
<dbReference type="OrthoDB" id="3787729at2"/>
<dbReference type="GO" id="GO:0005524">
    <property type="term" value="F:ATP binding"/>
    <property type="evidence" value="ECO:0007669"/>
    <property type="project" value="UniProtKB-KW"/>
</dbReference>
<evidence type="ECO:0000256" key="1">
    <source>
        <dbReference type="ARBA" id="ARBA00022679"/>
    </source>
</evidence>
<dbReference type="Proteomes" id="UP000198280">
    <property type="component" value="Unassembled WGS sequence"/>
</dbReference>
<evidence type="ECO:0000256" key="2">
    <source>
        <dbReference type="ARBA" id="ARBA00022741"/>
    </source>
</evidence>
<evidence type="ECO:0000313" key="7">
    <source>
        <dbReference type="Proteomes" id="UP000198280"/>
    </source>
</evidence>
<proteinExistence type="predicted"/>
<evidence type="ECO:0000256" key="3">
    <source>
        <dbReference type="ARBA" id="ARBA00022777"/>
    </source>
</evidence>
<feature type="domain" description="Maltokinase N-terminal cap" evidence="5">
    <location>
        <begin position="20"/>
        <end position="104"/>
    </location>
</feature>
<accession>A0A239IFX4</accession>
<keyword evidence="1" id="KW-0808">Transferase</keyword>
<dbReference type="RefSeq" id="WP_089225585.1">
    <property type="nucleotide sequence ID" value="NZ_FZOF01000010.1"/>
</dbReference>
<keyword evidence="2" id="KW-0547">Nucleotide-binding</keyword>
<evidence type="ECO:0000259" key="5">
    <source>
        <dbReference type="Pfam" id="PF18085"/>
    </source>
</evidence>
<keyword evidence="3" id="KW-0418">Kinase</keyword>
<keyword evidence="4" id="KW-0067">ATP-binding</keyword>
<dbReference type="GO" id="GO:0016301">
    <property type="term" value="F:kinase activity"/>
    <property type="evidence" value="ECO:0007669"/>
    <property type="project" value="UniProtKB-KW"/>
</dbReference>
<dbReference type="InterPro" id="IPR040999">
    <property type="entry name" value="Mak_N_cap"/>
</dbReference>
<keyword evidence="7" id="KW-1185">Reference proteome</keyword>
<protein>
    <recommendedName>
        <fullName evidence="5">Maltokinase N-terminal cap domain-containing protein</fullName>
    </recommendedName>
</protein>